<accession>A0A1Q6DUF3</accession>
<dbReference type="InterPro" id="IPR051257">
    <property type="entry name" value="Diverse_CBS-Domain"/>
</dbReference>
<evidence type="ECO:0000313" key="4">
    <source>
        <dbReference type="EMBL" id="OKY77986.1"/>
    </source>
</evidence>
<dbReference type="Pfam" id="PF00571">
    <property type="entry name" value="CBS"/>
    <property type="match status" value="2"/>
</dbReference>
<keyword evidence="5" id="KW-1185">Reference proteome</keyword>
<evidence type="ECO:0000259" key="3">
    <source>
        <dbReference type="PROSITE" id="PS51371"/>
    </source>
</evidence>
<gene>
    <name evidence="4" type="ORF">BTN85_0464</name>
</gene>
<dbReference type="InParanoid" id="A0A1Q6DUF3"/>
<name>A0A1Q6DUF3_METT1</name>
<dbReference type="AlphaFoldDB" id="A0A1Q6DUF3"/>
<feature type="domain" description="CBS" evidence="3">
    <location>
        <begin position="70"/>
        <end position="124"/>
    </location>
</feature>
<comment type="caution">
    <text evidence="4">The sequence shown here is derived from an EMBL/GenBank/DDBJ whole genome shotgun (WGS) entry which is preliminary data.</text>
</comment>
<dbReference type="InterPro" id="IPR000644">
    <property type="entry name" value="CBS_dom"/>
</dbReference>
<evidence type="ECO:0000256" key="2">
    <source>
        <dbReference type="PROSITE-ProRule" id="PRU00703"/>
    </source>
</evidence>
<feature type="domain" description="CBS" evidence="3">
    <location>
        <begin position="7"/>
        <end position="68"/>
    </location>
</feature>
<dbReference type="CDD" id="cd02205">
    <property type="entry name" value="CBS_pair_SF"/>
    <property type="match status" value="1"/>
</dbReference>
<dbReference type="PANTHER" id="PTHR43080:SF2">
    <property type="entry name" value="CBS DOMAIN-CONTAINING PROTEIN"/>
    <property type="match status" value="1"/>
</dbReference>
<dbReference type="SMART" id="SM00116">
    <property type="entry name" value="CBS"/>
    <property type="match status" value="2"/>
</dbReference>
<dbReference type="EMBL" id="MSDW01000001">
    <property type="protein sequence ID" value="OKY77986.1"/>
    <property type="molecule type" value="Genomic_DNA"/>
</dbReference>
<dbReference type="PROSITE" id="PS51371">
    <property type="entry name" value="CBS"/>
    <property type="match status" value="2"/>
</dbReference>
<organism evidence="4 5">
    <name type="scientific">Methanohalarchaeum thermophilum</name>
    <dbReference type="NCBI Taxonomy" id="1903181"/>
    <lineage>
        <taxon>Archaea</taxon>
        <taxon>Methanobacteriati</taxon>
        <taxon>Methanobacteriota</taxon>
        <taxon>Methanonatronarchaeia</taxon>
        <taxon>Methanonatronarchaeales</taxon>
        <taxon>Methanonatronarchaeaceae</taxon>
        <taxon>Candidatus Methanohalarchaeum</taxon>
    </lineage>
</organism>
<sequence>MLIKEIMIPEEEVEKTRPTERIVQAKLKMARNNIGGLPVTDDLNRVIGFITLRDISISSVPAYFRVEEIMSENLVCKKTDSKVEEAINVMLETGLQRIPIVNEKKELQGLITQTSILELARNLV</sequence>
<evidence type="ECO:0000313" key="5">
    <source>
        <dbReference type="Proteomes" id="UP000185744"/>
    </source>
</evidence>
<dbReference type="STRING" id="1903181.BTN85_0464"/>
<dbReference type="InterPro" id="IPR046342">
    <property type="entry name" value="CBS_dom_sf"/>
</dbReference>
<evidence type="ECO:0000256" key="1">
    <source>
        <dbReference type="ARBA" id="ARBA00023122"/>
    </source>
</evidence>
<protein>
    <submittedName>
        <fullName evidence="4">IMP dehydrogenase/GMP reductase GuaB</fullName>
    </submittedName>
</protein>
<reference evidence="4" key="1">
    <citation type="submission" date="2016-12" db="EMBL/GenBank/DDBJ databases">
        <title>Discovery of methanogenic haloarchaea.</title>
        <authorList>
            <person name="Sorokin D.Y."/>
            <person name="Makarova K.S."/>
            <person name="Abbas B."/>
            <person name="Ferrer M."/>
            <person name="Golyshin P.N."/>
        </authorList>
    </citation>
    <scope>NUCLEOTIDE SEQUENCE [LARGE SCALE GENOMIC DNA]</scope>
    <source>
        <strain evidence="4">HMET1</strain>
    </source>
</reference>
<dbReference type="Proteomes" id="UP000185744">
    <property type="component" value="Unassembled WGS sequence"/>
</dbReference>
<dbReference type="Gene3D" id="3.10.580.10">
    <property type="entry name" value="CBS-domain"/>
    <property type="match status" value="1"/>
</dbReference>
<keyword evidence="1 2" id="KW-0129">CBS domain</keyword>
<proteinExistence type="predicted"/>
<dbReference type="SUPFAM" id="SSF54631">
    <property type="entry name" value="CBS-domain pair"/>
    <property type="match status" value="1"/>
</dbReference>
<dbReference type="PANTHER" id="PTHR43080">
    <property type="entry name" value="CBS DOMAIN-CONTAINING PROTEIN CBSX3, MITOCHONDRIAL"/>
    <property type="match status" value="1"/>
</dbReference>